<feature type="domain" description="Phosphoribosyltransferase" evidence="2">
    <location>
        <begin position="168"/>
        <end position="231"/>
    </location>
</feature>
<comment type="caution">
    <text evidence="3">The sequence shown here is derived from an EMBL/GenBank/DDBJ whole genome shotgun (WGS) entry which is preliminary data.</text>
</comment>
<sequence>MVKSSFRNILSSFGHLVFPYNCAGCGTDILEPGEGICSQCISLLPVTGYLQQDTNAVEEIFRGRIHLEHAAACCFFTKKSRVQQLMHQVKYQFRKDAGRQLGRWMGYQLLKCPWYHEADLLLPMPLHHKRKLQRGYNQAELLCNGISEITGKPCLPETVYRQSATSSQTKQHREERWDNMRQAFGIKDENSLVNRHVLLVDDVVTTGATLEAMGRQLLQVPGLKLSICCFAYTLPH</sequence>
<protein>
    <recommendedName>
        <fullName evidence="2">Phosphoribosyltransferase domain-containing protein</fullName>
    </recommendedName>
</protein>
<organism evidence="3 4">
    <name type="scientific">Flavihumibacter stibioxidans</name>
    <dbReference type="NCBI Taxonomy" id="1834163"/>
    <lineage>
        <taxon>Bacteria</taxon>
        <taxon>Pseudomonadati</taxon>
        <taxon>Bacteroidota</taxon>
        <taxon>Chitinophagia</taxon>
        <taxon>Chitinophagales</taxon>
        <taxon>Chitinophagaceae</taxon>
        <taxon>Flavihumibacter</taxon>
    </lineage>
</organism>
<dbReference type="PANTHER" id="PTHR47505:SF1">
    <property type="entry name" value="DNA UTILIZATION PROTEIN YHGH"/>
    <property type="match status" value="1"/>
</dbReference>
<keyword evidence="4" id="KW-1185">Reference proteome</keyword>
<evidence type="ECO:0000313" key="4">
    <source>
        <dbReference type="Proteomes" id="UP000765802"/>
    </source>
</evidence>
<accession>A0ABR7M9F5</accession>
<dbReference type="InterPro" id="IPR051910">
    <property type="entry name" value="ComF/GntX_DNA_util-trans"/>
</dbReference>
<dbReference type="SUPFAM" id="SSF53271">
    <property type="entry name" value="PRTase-like"/>
    <property type="match status" value="1"/>
</dbReference>
<dbReference type="Gene3D" id="3.40.50.2020">
    <property type="match status" value="1"/>
</dbReference>
<dbReference type="CDD" id="cd06223">
    <property type="entry name" value="PRTases_typeI"/>
    <property type="match status" value="1"/>
</dbReference>
<reference evidence="3 4" key="1">
    <citation type="submission" date="2016-07" db="EMBL/GenBank/DDBJ databases">
        <title>Genome analysis of Flavihumibacter stibioxidans YS-17.</title>
        <authorList>
            <person name="Shi K."/>
            <person name="Han Y."/>
            <person name="Wang G."/>
        </authorList>
    </citation>
    <scope>NUCLEOTIDE SEQUENCE [LARGE SCALE GENOMIC DNA]</scope>
    <source>
        <strain evidence="3 4">YS-17</strain>
    </source>
</reference>
<gene>
    <name evidence="3" type="ORF">BC349_11405</name>
</gene>
<evidence type="ECO:0000256" key="1">
    <source>
        <dbReference type="ARBA" id="ARBA00008007"/>
    </source>
</evidence>
<dbReference type="PANTHER" id="PTHR47505">
    <property type="entry name" value="DNA UTILIZATION PROTEIN YHGH"/>
    <property type="match status" value="1"/>
</dbReference>
<dbReference type="RefSeq" id="WP_187256982.1">
    <property type="nucleotide sequence ID" value="NZ_JBHULF010000007.1"/>
</dbReference>
<dbReference type="InterPro" id="IPR029057">
    <property type="entry name" value="PRTase-like"/>
</dbReference>
<dbReference type="Proteomes" id="UP000765802">
    <property type="component" value="Unassembled WGS sequence"/>
</dbReference>
<name>A0ABR7M9F5_9BACT</name>
<comment type="similarity">
    <text evidence="1">Belongs to the ComF/GntX family.</text>
</comment>
<evidence type="ECO:0000259" key="2">
    <source>
        <dbReference type="Pfam" id="PF00156"/>
    </source>
</evidence>
<dbReference type="EMBL" id="MBUA01000023">
    <property type="protein sequence ID" value="MBC6491659.1"/>
    <property type="molecule type" value="Genomic_DNA"/>
</dbReference>
<proteinExistence type="inferred from homology"/>
<evidence type="ECO:0000313" key="3">
    <source>
        <dbReference type="EMBL" id="MBC6491659.1"/>
    </source>
</evidence>
<dbReference type="Pfam" id="PF00156">
    <property type="entry name" value="Pribosyltran"/>
    <property type="match status" value="1"/>
</dbReference>
<dbReference type="InterPro" id="IPR000836">
    <property type="entry name" value="PRTase_dom"/>
</dbReference>